<evidence type="ECO:0000313" key="2">
    <source>
        <dbReference type="EMBL" id="QDT11610.1"/>
    </source>
</evidence>
<keyword evidence="3" id="KW-1185">Reference proteome</keyword>
<dbReference type="EMBL" id="CP036526">
    <property type="protein sequence ID" value="QDT11610.1"/>
    <property type="molecule type" value="Genomic_DNA"/>
</dbReference>
<dbReference type="SUPFAM" id="SSF53067">
    <property type="entry name" value="Actin-like ATPase domain"/>
    <property type="match status" value="1"/>
</dbReference>
<dbReference type="EC" id="2.7.1.2" evidence="2"/>
<name>A0A517NWV3_9BACT</name>
<keyword evidence="2" id="KW-0418">Kinase</keyword>
<dbReference type="AlphaFoldDB" id="A0A517NWV3"/>
<dbReference type="InterPro" id="IPR043129">
    <property type="entry name" value="ATPase_NBD"/>
</dbReference>
<sequence length="360" mass="37097">MPVAIQKLPLAATILLRSCNNSDATLDLSHTASSTDDLYLGIDVGGTDVKIGLVNAGGTLIDSHRTPTPELGSPERVFAFAIDYADKQLSKLGLQSEQLKAVGLAVPGVLDTEQYVLREVVNLPGWLGVKLLDTLCAASQLPSAVVNDANSAAYAEHSLRKLDRQSLALVTLGTGIGSGVVIAGNPHGGDHGCAGELGHIAVDFGPDAIKCTCGSSGHLESYAGARGVVARLRKAIELIDQESLPKSLMGKTITPRDIASAAESGHAISRNVIIDTGRFVGRAIGMIGQVADPAVVLLGGAMTFGGDDTEVGRQFIQAVRDSVTATTLVQVGGNIKIEFATLGNNAGMLGAAMVAKQTVS</sequence>
<dbReference type="InterPro" id="IPR049874">
    <property type="entry name" value="ROK_cs"/>
</dbReference>
<evidence type="ECO:0000313" key="3">
    <source>
        <dbReference type="Proteomes" id="UP000319817"/>
    </source>
</evidence>
<dbReference type="PANTHER" id="PTHR18964">
    <property type="entry name" value="ROK (REPRESSOR, ORF, KINASE) FAMILY"/>
    <property type="match status" value="1"/>
</dbReference>
<dbReference type="OrthoDB" id="9795247at2"/>
<dbReference type="PROSITE" id="PS01125">
    <property type="entry name" value="ROK"/>
    <property type="match status" value="1"/>
</dbReference>
<accession>A0A517NWV3</accession>
<gene>
    <name evidence="2" type="primary">glcK_2</name>
    <name evidence="2" type="ORF">K239x_36100</name>
</gene>
<dbReference type="PANTHER" id="PTHR18964:SF149">
    <property type="entry name" value="BIFUNCTIONAL UDP-N-ACETYLGLUCOSAMINE 2-EPIMERASE_N-ACETYLMANNOSAMINE KINASE"/>
    <property type="match status" value="1"/>
</dbReference>
<reference evidence="2 3" key="1">
    <citation type="submission" date="2019-02" db="EMBL/GenBank/DDBJ databases">
        <title>Deep-cultivation of Planctomycetes and their phenomic and genomic characterization uncovers novel biology.</title>
        <authorList>
            <person name="Wiegand S."/>
            <person name="Jogler M."/>
            <person name="Boedeker C."/>
            <person name="Pinto D."/>
            <person name="Vollmers J."/>
            <person name="Rivas-Marin E."/>
            <person name="Kohn T."/>
            <person name="Peeters S.H."/>
            <person name="Heuer A."/>
            <person name="Rast P."/>
            <person name="Oberbeckmann S."/>
            <person name="Bunk B."/>
            <person name="Jeske O."/>
            <person name="Meyerdierks A."/>
            <person name="Storesund J.E."/>
            <person name="Kallscheuer N."/>
            <person name="Luecker S."/>
            <person name="Lage O.M."/>
            <person name="Pohl T."/>
            <person name="Merkel B.J."/>
            <person name="Hornburger P."/>
            <person name="Mueller R.-W."/>
            <person name="Bruemmer F."/>
            <person name="Labrenz M."/>
            <person name="Spormann A.M."/>
            <person name="Op den Camp H."/>
            <person name="Overmann J."/>
            <person name="Amann R."/>
            <person name="Jetten M.S.M."/>
            <person name="Mascher T."/>
            <person name="Medema M.H."/>
            <person name="Devos D.P."/>
            <person name="Kaster A.-K."/>
            <person name="Ovreas L."/>
            <person name="Rohde M."/>
            <person name="Galperin M.Y."/>
            <person name="Jogler C."/>
        </authorList>
    </citation>
    <scope>NUCLEOTIDE SEQUENCE [LARGE SCALE GENOMIC DNA]</scope>
    <source>
        <strain evidence="2 3">K23_9</strain>
    </source>
</reference>
<keyword evidence="2" id="KW-0808">Transferase</keyword>
<organism evidence="2 3">
    <name type="scientific">Stieleria marina</name>
    <dbReference type="NCBI Taxonomy" id="1930275"/>
    <lineage>
        <taxon>Bacteria</taxon>
        <taxon>Pseudomonadati</taxon>
        <taxon>Planctomycetota</taxon>
        <taxon>Planctomycetia</taxon>
        <taxon>Pirellulales</taxon>
        <taxon>Pirellulaceae</taxon>
        <taxon>Stieleria</taxon>
    </lineage>
</organism>
<dbReference type="GO" id="GO:0004340">
    <property type="term" value="F:glucokinase activity"/>
    <property type="evidence" value="ECO:0007669"/>
    <property type="project" value="UniProtKB-EC"/>
</dbReference>
<dbReference type="Pfam" id="PF00480">
    <property type="entry name" value="ROK"/>
    <property type="match status" value="1"/>
</dbReference>
<protein>
    <submittedName>
        <fullName evidence="2">Glucokinase</fullName>
        <ecNumber evidence="2">2.7.1.2</ecNumber>
    </submittedName>
</protein>
<dbReference type="Gene3D" id="3.30.420.40">
    <property type="match status" value="2"/>
</dbReference>
<proteinExistence type="inferred from homology"/>
<dbReference type="InterPro" id="IPR000600">
    <property type="entry name" value="ROK"/>
</dbReference>
<comment type="similarity">
    <text evidence="1">Belongs to the ROK (NagC/XylR) family.</text>
</comment>
<dbReference type="Proteomes" id="UP000319817">
    <property type="component" value="Chromosome"/>
</dbReference>
<evidence type="ECO:0000256" key="1">
    <source>
        <dbReference type="ARBA" id="ARBA00006479"/>
    </source>
</evidence>